<organism evidence="1 2">
    <name type="scientific">Candidatus Methanoperedens nitratireducens</name>
    <dbReference type="NCBI Taxonomy" id="1392998"/>
    <lineage>
        <taxon>Archaea</taxon>
        <taxon>Methanobacteriati</taxon>
        <taxon>Methanobacteriota</taxon>
        <taxon>Stenosarchaea group</taxon>
        <taxon>Methanomicrobia</taxon>
        <taxon>Methanosarcinales</taxon>
        <taxon>ANME-2 cluster</taxon>
        <taxon>Candidatus Methanoperedentaceae</taxon>
        <taxon>Candidatus Methanoperedens</taxon>
    </lineage>
</organism>
<reference evidence="1 2" key="1">
    <citation type="submission" date="2015-09" db="EMBL/GenBank/DDBJ databases">
        <title>A metagenomics-based metabolic model of nitrate-dependent anaerobic oxidation of methane by Methanoperedens-like archaea.</title>
        <authorList>
            <person name="Arshad A."/>
            <person name="Speth D.R."/>
            <person name="De Graaf R.M."/>
            <person name="Op Den Camp H.J."/>
            <person name="Jetten M.S."/>
            <person name="Welte C.U."/>
        </authorList>
    </citation>
    <scope>NUCLEOTIDE SEQUENCE [LARGE SCALE GENOMIC DNA]</scope>
</reference>
<dbReference type="Pfam" id="PF20126">
    <property type="entry name" value="TumE"/>
    <property type="match status" value="1"/>
</dbReference>
<sequence length="109" mass="13030">MPERTIRETRILAEDEIIDISVKQVPISSEIPHGVRYSFNYRVRTSQGWKTLIRFDNAHTIKGHNKRDHRHTFENEAQEIDFNSPKKLIEEIMSFIDANRRVIDEIKRR</sequence>
<dbReference type="Proteomes" id="UP000050360">
    <property type="component" value="Unassembled WGS sequence"/>
</dbReference>
<evidence type="ECO:0000313" key="2">
    <source>
        <dbReference type="Proteomes" id="UP000050360"/>
    </source>
</evidence>
<dbReference type="AlphaFoldDB" id="A0A0N8KQ88"/>
<accession>A0A0N8KQ88</accession>
<proteinExistence type="predicted"/>
<name>A0A0N8KQ88_9EURY</name>
<protein>
    <submittedName>
        <fullName evidence="1">Uncharacterized protein</fullName>
    </submittedName>
</protein>
<dbReference type="EMBL" id="LKCM01000356">
    <property type="protein sequence ID" value="KPQ41458.1"/>
    <property type="molecule type" value="Genomic_DNA"/>
</dbReference>
<gene>
    <name evidence="1" type="ORF">MPEBLZ_03989</name>
</gene>
<dbReference type="InterPro" id="IPR045397">
    <property type="entry name" value="TumE-like"/>
</dbReference>
<evidence type="ECO:0000313" key="1">
    <source>
        <dbReference type="EMBL" id="KPQ41458.1"/>
    </source>
</evidence>
<comment type="caution">
    <text evidence="1">The sequence shown here is derived from an EMBL/GenBank/DDBJ whole genome shotgun (WGS) entry which is preliminary data.</text>
</comment>